<evidence type="ECO:0000256" key="10">
    <source>
        <dbReference type="ARBA" id="ARBA00022737"/>
    </source>
</evidence>
<keyword evidence="3" id="KW-1003">Cell membrane</keyword>
<dbReference type="PANTHER" id="PTHR19325:SF493">
    <property type="entry name" value="E-SELECTIN"/>
    <property type="match status" value="1"/>
</dbReference>
<evidence type="ECO:0000256" key="4">
    <source>
        <dbReference type="ARBA" id="ARBA00022536"/>
    </source>
</evidence>
<dbReference type="InterPro" id="IPR016187">
    <property type="entry name" value="CTDL_fold"/>
</dbReference>
<evidence type="ECO:0000256" key="13">
    <source>
        <dbReference type="ARBA" id="ARBA00022989"/>
    </source>
</evidence>
<gene>
    <name evidence="29" type="ORF">HHUSO_G13906</name>
</gene>
<dbReference type="Pfam" id="PF00084">
    <property type="entry name" value="Sushi"/>
    <property type="match status" value="1"/>
</dbReference>
<comment type="caution">
    <text evidence="23">Lacks conserved residue(s) required for the propagation of feature annotation.</text>
</comment>
<evidence type="ECO:0000313" key="29">
    <source>
        <dbReference type="EMBL" id="KAK6484185.1"/>
    </source>
</evidence>
<evidence type="ECO:0000256" key="18">
    <source>
        <dbReference type="ARBA" id="ARBA00040812"/>
    </source>
</evidence>
<dbReference type="Gene3D" id="3.10.100.10">
    <property type="entry name" value="Mannose-Binding Protein A, subunit A"/>
    <property type="match status" value="1"/>
</dbReference>
<dbReference type="InterPro" id="IPR002396">
    <property type="entry name" value="Selectin_superfamily"/>
</dbReference>
<evidence type="ECO:0000256" key="25">
    <source>
        <dbReference type="SAM" id="Phobius"/>
    </source>
</evidence>
<evidence type="ECO:0000256" key="16">
    <source>
        <dbReference type="ARBA" id="ARBA00023180"/>
    </source>
</evidence>
<dbReference type="PROSITE" id="PS01186">
    <property type="entry name" value="EGF_2"/>
    <property type="match status" value="1"/>
</dbReference>
<dbReference type="InterPro" id="IPR016186">
    <property type="entry name" value="C-type_lectin-like/link_sf"/>
</dbReference>
<dbReference type="PROSITE" id="PS50923">
    <property type="entry name" value="SUSHI"/>
    <property type="match status" value="1"/>
</dbReference>
<keyword evidence="15 23" id="KW-1015">Disulfide bond</keyword>
<name>A0ABR0ZHB0_HUSHU</name>
<dbReference type="SUPFAM" id="SSF57535">
    <property type="entry name" value="Complement control module/SCR domain"/>
    <property type="match status" value="1"/>
</dbReference>
<dbReference type="InterPro" id="IPR035976">
    <property type="entry name" value="Sushi/SCR/CCP_sf"/>
</dbReference>
<dbReference type="PANTHER" id="PTHR19325">
    <property type="entry name" value="COMPLEMENT COMPONENT-RELATED SUSHI DOMAIN-CONTAINING"/>
    <property type="match status" value="1"/>
</dbReference>
<comment type="subcellular location">
    <subcellularLocation>
        <location evidence="1">Cell membrane</location>
        <topology evidence="1">Single-pass type I membrane protein</topology>
    </subcellularLocation>
</comment>
<keyword evidence="6 25" id="KW-0812">Transmembrane</keyword>
<dbReference type="PRINTS" id="PR00343">
    <property type="entry name" value="SELECTIN"/>
</dbReference>
<evidence type="ECO:0000256" key="21">
    <source>
        <dbReference type="ARBA" id="ARBA00043124"/>
    </source>
</evidence>
<dbReference type="InterPro" id="IPR000436">
    <property type="entry name" value="Sushi_SCR_CCP_dom"/>
</dbReference>
<comment type="similarity">
    <text evidence="2">Belongs to the selectin/LECAM family.</text>
</comment>
<keyword evidence="12" id="KW-0130">Cell adhesion</keyword>
<feature type="domain" description="C-type lectin" evidence="27">
    <location>
        <begin position="32"/>
        <end position="151"/>
    </location>
</feature>
<dbReference type="PROSITE" id="PS00615">
    <property type="entry name" value="C_TYPE_LECTIN_1"/>
    <property type="match status" value="1"/>
</dbReference>
<dbReference type="CDD" id="cd00054">
    <property type="entry name" value="EGF_CA"/>
    <property type="match status" value="1"/>
</dbReference>
<dbReference type="CDD" id="cd00033">
    <property type="entry name" value="CCP"/>
    <property type="match status" value="1"/>
</dbReference>
<evidence type="ECO:0000256" key="6">
    <source>
        <dbReference type="ARBA" id="ARBA00022692"/>
    </source>
</evidence>
<keyword evidence="10" id="KW-0677">Repeat</keyword>
<evidence type="ECO:0000259" key="27">
    <source>
        <dbReference type="PROSITE" id="PS50041"/>
    </source>
</evidence>
<dbReference type="Pfam" id="PF00008">
    <property type="entry name" value="EGF"/>
    <property type="match status" value="1"/>
</dbReference>
<keyword evidence="14 25" id="KW-0472">Membrane</keyword>
<dbReference type="Proteomes" id="UP001369086">
    <property type="component" value="Unassembled WGS sequence"/>
</dbReference>
<comment type="subunit">
    <text evidence="17">Interacts with SELPLG/PSGL1 and PODXL2 through the sialyl Lewis X epitope. SELPLG sulfation appears not to be required for this interaction.</text>
</comment>
<dbReference type="SMART" id="SM00032">
    <property type="entry name" value="CCP"/>
    <property type="match status" value="1"/>
</dbReference>
<organism evidence="29 30">
    <name type="scientific">Huso huso</name>
    <name type="common">Beluga</name>
    <name type="synonym">Acipenser huso</name>
    <dbReference type="NCBI Taxonomy" id="61971"/>
    <lineage>
        <taxon>Eukaryota</taxon>
        <taxon>Metazoa</taxon>
        <taxon>Chordata</taxon>
        <taxon>Craniata</taxon>
        <taxon>Vertebrata</taxon>
        <taxon>Euteleostomi</taxon>
        <taxon>Actinopterygii</taxon>
        <taxon>Chondrostei</taxon>
        <taxon>Acipenseriformes</taxon>
        <taxon>Acipenseridae</taxon>
        <taxon>Huso</taxon>
    </lineage>
</organism>
<reference evidence="29 30" key="1">
    <citation type="submission" date="2021-05" db="EMBL/GenBank/DDBJ databases">
        <authorList>
            <person name="Zahm M."/>
            <person name="Klopp C."/>
            <person name="Cabau C."/>
            <person name="Kuhl H."/>
            <person name="Suciu R."/>
            <person name="Ciorpac M."/>
            <person name="Holostenco D."/>
            <person name="Gessner J."/>
            <person name="Wuertz S."/>
            <person name="Hohne C."/>
            <person name="Stock M."/>
            <person name="Gislard M."/>
            <person name="Lluch J."/>
            <person name="Milhes M."/>
            <person name="Lampietro C."/>
            <person name="Lopez Roques C."/>
            <person name="Donnadieu C."/>
            <person name="Du K."/>
            <person name="Schartl M."/>
            <person name="Guiguen Y."/>
        </authorList>
    </citation>
    <scope>NUCLEOTIDE SEQUENCE [LARGE SCALE GENOMIC DNA]</scope>
    <source>
        <strain evidence="29">Hh-F2</strain>
        <tissue evidence="29">Blood</tissue>
    </source>
</reference>
<comment type="caution">
    <text evidence="29">The sequence shown here is derived from an EMBL/GenBank/DDBJ whole genome shotgun (WGS) entry which is preliminary data.</text>
</comment>
<dbReference type="InterPro" id="IPR033991">
    <property type="entry name" value="Selectin_CTLD"/>
</dbReference>
<dbReference type="PROSITE" id="PS50026">
    <property type="entry name" value="EGF_3"/>
    <property type="match status" value="1"/>
</dbReference>
<dbReference type="InterPro" id="IPR018378">
    <property type="entry name" value="C-type_lectin_CS"/>
</dbReference>
<evidence type="ECO:0000256" key="5">
    <source>
        <dbReference type="ARBA" id="ARBA00022659"/>
    </source>
</evidence>
<evidence type="ECO:0000313" key="30">
    <source>
        <dbReference type="Proteomes" id="UP001369086"/>
    </source>
</evidence>
<dbReference type="Pfam" id="PF00059">
    <property type="entry name" value="Lectin_C"/>
    <property type="match status" value="1"/>
</dbReference>
<feature type="domain" description="Sushi" evidence="28">
    <location>
        <begin position="190"/>
        <end position="251"/>
    </location>
</feature>
<accession>A0ABR0ZHB0</accession>
<evidence type="ECO:0000256" key="17">
    <source>
        <dbReference type="ARBA" id="ARBA00038738"/>
    </source>
</evidence>
<sequence>MKFQNEKPEFQQRNTIWILILISYEFTMLGCAEGWTYHSAIHQMQWENARQWCQNHYTDMVAIQNQKEIEHLNKVFPRVKGYYWIGIRKLNGTWIWVGTNKTLSQEAENWAKGEPNNRQNEDCVEMYIQRDTDVGKWNDEPCTKQKTALCYKAQCNQSTCSGHGECTETINNYTCNCEKGFNGKHCQNAVKCDTLSEPDHSVITCSGRYGSFSYNSTCQFHCSEGFALNGSSMVACNSSGHWTEPIPTCTGVKFEDPSKPSQIIINHDKFANVSFNSTCTSECLEVQSDLLDYSHLTVAVVGASILAVSLIIFFLLRRRMKNFSFFLNRLPGMEPPDVAQSTL</sequence>
<dbReference type="InterPro" id="IPR001304">
    <property type="entry name" value="C-type_lectin-like"/>
</dbReference>
<dbReference type="PROSITE" id="PS50041">
    <property type="entry name" value="C_TYPE_LECTIN_2"/>
    <property type="match status" value="1"/>
</dbReference>
<keyword evidence="4 23" id="KW-0245">EGF-like domain</keyword>
<keyword evidence="30" id="KW-1185">Reference proteome</keyword>
<dbReference type="InterPro" id="IPR050350">
    <property type="entry name" value="Compl-Cell_Adhes-Reg"/>
</dbReference>
<feature type="transmembrane region" description="Helical" evidence="25">
    <location>
        <begin position="293"/>
        <end position="316"/>
    </location>
</feature>
<evidence type="ECO:0000256" key="11">
    <source>
        <dbReference type="ARBA" id="ARBA00022837"/>
    </source>
</evidence>
<evidence type="ECO:0000256" key="23">
    <source>
        <dbReference type="PROSITE-ProRule" id="PRU00076"/>
    </source>
</evidence>
<comment type="function">
    <text evidence="22">Cell-surface glycoprotein having a role in immunoadhesion. Mediates in the adhesion of blood neutrophils in cytokine-activated endothelium through interaction with SELPLG/PSGL1. May have a role in capillary morphogenesis.</text>
</comment>
<evidence type="ECO:0000256" key="3">
    <source>
        <dbReference type="ARBA" id="ARBA00022475"/>
    </source>
</evidence>
<evidence type="ECO:0000256" key="20">
    <source>
        <dbReference type="ARBA" id="ARBA00042113"/>
    </source>
</evidence>
<dbReference type="InterPro" id="IPR000742">
    <property type="entry name" value="EGF"/>
</dbReference>
<evidence type="ECO:0000259" key="26">
    <source>
        <dbReference type="PROSITE" id="PS50026"/>
    </source>
</evidence>
<dbReference type="EMBL" id="JAHFZB010000011">
    <property type="protein sequence ID" value="KAK6484185.1"/>
    <property type="molecule type" value="Genomic_DNA"/>
</dbReference>
<feature type="domain" description="EGF-like" evidence="26">
    <location>
        <begin position="151"/>
        <end position="187"/>
    </location>
</feature>
<keyword evidence="11" id="KW-0106">Calcium</keyword>
<dbReference type="PROSITE" id="PS00022">
    <property type="entry name" value="EGF_1"/>
    <property type="match status" value="1"/>
</dbReference>
<feature type="disulfide bond" evidence="23">
    <location>
        <begin position="177"/>
        <end position="186"/>
    </location>
</feature>
<evidence type="ECO:0000256" key="12">
    <source>
        <dbReference type="ARBA" id="ARBA00022889"/>
    </source>
</evidence>
<keyword evidence="8" id="KW-0732">Signal</keyword>
<evidence type="ECO:0000256" key="24">
    <source>
        <dbReference type="PROSITE-ProRule" id="PRU00302"/>
    </source>
</evidence>
<evidence type="ECO:0000256" key="22">
    <source>
        <dbReference type="ARBA" id="ARBA00045695"/>
    </source>
</evidence>
<evidence type="ECO:0000256" key="19">
    <source>
        <dbReference type="ARBA" id="ARBA00041401"/>
    </source>
</evidence>
<dbReference type="SUPFAM" id="SSF56436">
    <property type="entry name" value="C-type lectin-like"/>
    <property type="match status" value="1"/>
</dbReference>
<evidence type="ECO:0000256" key="1">
    <source>
        <dbReference type="ARBA" id="ARBA00004251"/>
    </source>
</evidence>
<keyword evidence="7" id="KW-0479">Metal-binding</keyword>
<keyword evidence="5 24" id="KW-0768">Sushi</keyword>
<keyword evidence="13 25" id="KW-1133">Transmembrane helix</keyword>
<evidence type="ECO:0000256" key="8">
    <source>
        <dbReference type="ARBA" id="ARBA00022729"/>
    </source>
</evidence>
<dbReference type="SMART" id="SM00034">
    <property type="entry name" value="CLECT"/>
    <property type="match status" value="1"/>
</dbReference>
<proteinExistence type="inferred from homology"/>
<keyword evidence="9" id="KW-0430">Lectin</keyword>
<evidence type="ECO:0000256" key="7">
    <source>
        <dbReference type="ARBA" id="ARBA00022723"/>
    </source>
</evidence>
<evidence type="ECO:0000256" key="2">
    <source>
        <dbReference type="ARBA" id="ARBA00007360"/>
    </source>
</evidence>
<feature type="disulfide bond" evidence="24">
    <location>
        <begin position="222"/>
        <end position="249"/>
    </location>
</feature>
<dbReference type="Gene3D" id="2.10.70.10">
    <property type="entry name" value="Complement Module, domain 1"/>
    <property type="match status" value="1"/>
</dbReference>
<protein>
    <recommendedName>
        <fullName evidence="18">E-selectin</fullName>
    </recommendedName>
    <alternativeName>
        <fullName evidence="19">CD62 antigen-like family member E</fullName>
    </alternativeName>
    <alternativeName>
        <fullName evidence="20">Endothelial leukocyte adhesion molecule 1</fullName>
    </alternativeName>
    <alternativeName>
        <fullName evidence="21">Leukocyte-endothelial cell adhesion molecule 2</fullName>
    </alternativeName>
</protein>
<keyword evidence="16" id="KW-0325">Glycoprotein</keyword>
<dbReference type="CDD" id="cd03592">
    <property type="entry name" value="CLECT_selectins_like"/>
    <property type="match status" value="1"/>
</dbReference>
<evidence type="ECO:0000256" key="9">
    <source>
        <dbReference type="ARBA" id="ARBA00022734"/>
    </source>
</evidence>
<evidence type="ECO:0000259" key="28">
    <source>
        <dbReference type="PROSITE" id="PS50923"/>
    </source>
</evidence>
<evidence type="ECO:0000256" key="15">
    <source>
        <dbReference type="ARBA" id="ARBA00023157"/>
    </source>
</evidence>
<evidence type="ECO:0000256" key="14">
    <source>
        <dbReference type="ARBA" id="ARBA00023136"/>
    </source>
</evidence>